<dbReference type="GO" id="GO:0046872">
    <property type="term" value="F:metal ion binding"/>
    <property type="evidence" value="ECO:0007669"/>
    <property type="project" value="UniProtKB-KW"/>
</dbReference>
<sequence>MTQWIRVNHNGNIKFGSLDGGTISVYAGDMFDGPSPTSEIIPLDAVEILTPCLPSKIIGLWNNFGAVAAKNDLDRPTEPLYFYKPSSGILAPGGTIVQPESYDGPVFFEGELGVVIGKPCKDVSMAEIDDYVLGYTCVNDATAFQIISEDPSFAQWSRAKSFDTLTPFGPVIATDVDPESLQVISRLNGEVRQDYPVNDMFFSPLELVQRISRGMTLLPGDLITCATSLGASPMKPGATIEIVIDGIGTLSNTFA</sequence>
<dbReference type="Pfam" id="PF01557">
    <property type="entry name" value="FAA_hydrolase"/>
    <property type="match status" value="1"/>
</dbReference>
<feature type="domain" description="Rv2993c-like N-terminal" evidence="3">
    <location>
        <begin position="4"/>
        <end position="51"/>
    </location>
</feature>
<dbReference type="InterPro" id="IPR036663">
    <property type="entry name" value="Fumarylacetoacetase_C_sf"/>
</dbReference>
<dbReference type="AlphaFoldDB" id="A0A381Q7Q6"/>
<feature type="domain" description="Fumarylacetoacetase-like C-terminal" evidence="2">
    <location>
        <begin position="56"/>
        <end position="254"/>
    </location>
</feature>
<organism evidence="4">
    <name type="scientific">marine metagenome</name>
    <dbReference type="NCBI Taxonomy" id="408172"/>
    <lineage>
        <taxon>unclassified sequences</taxon>
        <taxon>metagenomes</taxon>
        <taxon>ecological metagenomes</taxon>
    </lineage>
</organism>
<keyword evidence="1" id="KW-0479">Metal-binding</keyword>
<dbReference type="GO" id="GO:0018773">
    <property type="term" value="F:acetylpyruvate hydrolase activity"/>
    <property type="evidence" value="ECO:0007669"/>
    <property type="project" value="TreeGrafter"/>
</dbReference>
<dbReference type="InterPro" id="IPR011234">
    <property type="entry name" value="Fumarylacetoacetase-like_C"/>
</dbReference>
<evidence type="ECO:0008006" key="5">
    <source>
        <dbReference type="Google" id="ProtNLM"/>
    </source>
</evidence>
<evidence type="ECO:0000259" key="2">
    <source>
        <dbReference type="Pfam" id="PF01557"/>
    </source>
</evidence>
<gene>
    <name evidence="4" type="ORF">METZ01_LOCUS26517</name>
</gene>
<evidence type="ECO:0000259" key="3">
    <source>
        <dbReference type="Pfam" id="PF10370"/>
    </source>
</evidence>
<evidence type="ECO:0000313" key="4">
    <source>
        <dbReference type="EMBL" id="SUZ73663.1"/>
    </source>
</evidence>
<dbReference type="PANTHER" id="PTHR11820:SF7">
    <property type="entry name" value="ACYLPYRUVASE FAHD1, MITOCHONDRIAL"/>
    <property type="match status" value="1"/>
</dbReference>
<protein>
    <recommendedName>
        <fullName evidence="5">Fumarylacetoacetase-like C-terminal domain-containing protein</fullName>
    </recommendedName>
</protein>
<dbReference type="Gene3D" id="3.90.850.10">
    <property type="entry name" value="Fumarylacetoacetase-like, C-terminal domain"/>
    <property type="match status" value="1"/>
</dbReference>
<dbReference type="EMBL" id="UINC01001185">
    <property type="protein sequence ID" value="SUZ73663.1"/>
    <property type="molecule type" value="Genomic_DNA"/>
</dbReference>
<dbReference type="PANTHER" id="PTHR11820">
    <property type="entry name" value="ACYLPYRUVASE"/>
    <property type="match status" value="1"/>
</dbReference>
<dbReference type="InterPro" id="IPR018833">
    <property type="entry name" value="Rv2993c-like_N"/>
</dbReference>
<accession>A0A381Q7Q6</accession>
<dbReference type="SUPFAM" id="SSF56529">
    <property type="entry name" value="FAH"/>
    <property type="match status" value="1"/>
</dbReference>
<name>A0A381Q7Q6_9ZZZZ</name>
<reference evidence="4" key="1">
    <citation type="submission" date="2018-05" db="EMBL/GenBank/DDBJ databases">
        <authorList>
            <person name="Lanie J.A."/>
            <person name="Ng W.-L."/>
            <person name="Kazmierczak K.M."/>
            <person name="Andrzejewski T.M."/>
            <person name="Davidsen T.M."/>
            <person name="Wayne K.J."/>
            <person name="Tettelin H."/>
            <person name="Glass J.I."/>
            <person name="Rusch D."/>
            <person name="Podicherti R."/>
            <person name="Tsui H.-C.T."/>
            <person name="Winkler M.E."/>
        </authorList>
    </citation>
    <scope>NUCLEOTIDE SEQUENCE</scope>
</reference>
<proteinExistence type="predicted"/>
<dbReference type="Pfam" id="PF10370">
    <property type="entry name" value="Rv2993c-like_N"/>
    <property type="match status" value="1"/>
</dbReference>
<evidence type="ECO:0000256" key="1">
    <source>
        <dbReference type="ARBA" id="ARBA00022723"/>
    </source>
</evidence>